<proteinExistence type="predicted"/>
<accession>A0A6J5MPP6</accession>
<keyword evidence="2" id="KW-0812">Transmembrane</keyword>
<keyword evidence="1" id="KW-0175">Coiled coil</keyword>
<evidence type="ECO:0000313" key="3">
    <source>
        <dbReference type="EMBL" id="CAB4148021.1"/>
    </source>
</evidence>
<feature type="coiled-coil region" evidence="1">
    <location>
        <begin position="440"/>
        <end position="474"/>
    </location>
</feature>
<feature type="transmembrane region" description="Helical" evidence="2">
    <location>
        <begin position="49"/>
        <end position="70"/>
    </location>
</feature>
<reference evidence="3" key="1">
    <citation type="submission" date="2020-04" db="EMBL/GenBank/DDBJ databases">
        <authorList>
            <person name="Chiriac C."/>
            <person name="Salcher M."/>
            <person name="Ghai R."/>
            <person name="Kavagutti S V."/>
        </authorList>
    </citation>
    <scope>NUCLEOTIDE SEQUENCE</scope>
</reference>
<dbReference type="CDD" id="cd00146">
    <property type="entry name" value="PKD"/>
    <property type="match status" value="1"/>
</dbReference>
<evidence type="ECO:0000256" key="2">
    <source>
        <dbReference type="SAM" id="Phobius"/>
    </source>
</evidence>
<sequence>MTRKLLPYEYDLIDALGITKEEYLDFVAQQHTYEDPKQGTTLDVQGGPLVTAIVLAVVGILFQVASILLAPKPKAFKQQQQQGTEQTRDQVLSPRLGFNGAQELAVYGDTVPLIYTNTAHNSSGGVRIKTLLLWSAILSFGNNQFMRLMMTIGASRIVRIDPERTALGQFPAKDLVFGNVWQYYSPDGPTRYSHLVKGVGTDPTITFGNDTTAKLNGLPGAVEGFSQAFSPTTANAIGVTGFIPVNADVLVLDGNGNSVRRRVEVNFRSQNGNYWDSTYSRPMVPVGDRWNLSIPNTAELLLSSDTAGIARQDALRSSASRIDNGTIFKAGSALFRVVSVSYSEGANGIEEGNLSAILECTRSGRMPRVSYDLEHWQEAGGQISSLRSQINANNTQIAAAGKQRDELQATLASGLKKVSAWAGSRGNASTGLQRLSQADRDSYQSNINKLNNQIAALQAQNNDIQSQINSIADQGGPRQFHVKGLARVEEAAYTTVTKCNILDLALRFQAYRRISGRASVYGQDQVNYGHSASDNGAKARTIMFAVWYSLDGSNEYSRLPYIFCCRGFNEQNIFAYLKIVTRSAGPRFVSIKLETVTDTFVEIRTFRTRGYCYINPTGSLISLGSDLTESNDLEIYFNGSIYRDSDRGDYPPFDKSPSNTSEFDLFNYDAFSQTSFSFDSSTEIQVTAVTEQLIEPWSNYSPDLYKGLSNFALHVVSGSGTQDLRSVSVYVEEGKEVRQLPTDLNYFGNEVIGSVDDASVTAFANSDPSGSTSFAPDIFLDTILDGVNGIGRYASLHSVDVMQLAQSKRFCQRNGLFMDGAIAGARPWREFWAQVAPFSLLELGKIGGRDTLVPAIPYIKSTGEITRKVSIAALFNQGNILEGTFKEEFIDYGASVQDLIATVIYRDVERNSVFPRNNSVEVHLVDTQEANAVRETIDISQFVTTRQQAILLGKYLCNLRRYSKRAVEFSTFPTDTFIMPGSYIYVETGSNQWDGIYTGRIEEGGVLNIPITSKVPNGSYNVLTYGSADGTRSFTDVVIADNTAIALASRVTDLFVLGKFIKNKRVFRITEVNIEEEGEPTVRAVEHPCDSDGNSLIAYGISGYVPGLFTVDWVAEVGPPPPYVEPAAIGDISIYGSAVALQSSVRLTAVQSGRVPGTSWAWSVSPSAGVTIQPAWAQTGLSNFELGFGSHCAIQFPSTVGVTYTITVVATNANATDATRTATKTVTTVAFNASPVIVGGSPYVEWPSVISASLSSVRTVAPDVPAPFSAYPNANAEFGTPNFPYNNPVFSWLVVPSTGVVISNGGVGQNVDIALPDPATDYVISCFANKTVDGVAALNNGSVMSAKIRPSYVLATPVITGATAPQVNAPSTYTASQFGMQAGTSYTWSVTPAGATITGSGTSVSIVFPSVGIQYQVQAVAANTSATNSPQSGGIFVSPVA</sequence>
<organism evidence="3">
    <name type="scientific">uncultured Caudovirales phage</name>
    <dbReference type="NCBI Taxonomy" id="2100421"/>
    <lineage>
        <taxon>Viruses</taxon>
        <taxon>Duplodnaviria</taxon>
        <taxon>Heunggongvirae</taxon>
        <taxon>Uroviricota</taxon>
        <taxon>Caudoviricetes</taxon>
        <taxon>Peduoviridae</taxon>
        <taxon>Maltschvirus</taxon>
        <taxon>Maltschvirus maltsch</taxon>
    </lineage>
</organism>
<keyword evidence="2" id="KW-0472">Membrane</keyword>
<evidence type="ECO:0000256" key="1">
    <source>
        <dbReference type="SAM" id="Coils"/>
    </source>
</evidence>
<name>A0A6J5MPP6_9CAUD</name>
<keyword evidence="2" id="KW-1133">Transmembrane helix</keyword>
<gene>
    <name evidence="3" type="ORF">UFOVP431_82</name>
</gene>
<dbReference type="EMBL" id="LR796483">
    <property type="protein sequence ID" value="CAB4148021.1"/>
    <property type="molecule type" value="Genomic_DNA"/>
</dbReference>
<protein>
    <submittedName>
        <fullName evidence="3">PKD domain containing protein</fullName>
    </submittedName>
</protein>